<dbReference type="EMBL" id="JBJHZX010000032">
    <property type="protein sequence ID" value="MFL0197523.1"/>
    <property type="molecule type" value="Genomic_DNA"/>
</dbReference>
<evidence type="ECO:0008006" key="4">
    <source>
        <dbReference type="Google" id="ProtNLM"/>
    </source>
</evidence>
<gene>
    <name evidence="2" type="ORF">ACJDU8_18425</name>
</gene>
<protein>
    <recommendedName>
        <fullName evidence="4">Type II restriction endonuclease</fullName>
    </recommendedName>
</protein>
<keyword evidence="3" id="KW-1185">Reference proteome</keyword>
<organism evidence="2 3">
    <name type="scientific">Candidatus Clostridium eludens</name>
    <dbReference type="NCBI Taxonomy" id="3381663"/>
    <lineage>
        <taxon>Bacteria</taxon>
        <taxon>Bacillati</taxon>
        <taxon>Bacillota</taxon>
        <taxon>Clostridia</taxon>
        <taxon>Eubacteriales</taxon>
        <taxon>Clostridiaceae</taxon>
        <taxon>Clostridium</taxon>
    </lineage>
</organism>
<dbReference type="RefSeq" id="WP_406793629.1">
    <property type="nucleotide sequence ID" value="NZ_JBJHZX010000032.1"/>
</dbReference>
<proteinExistence type="predicted"/>
<comment type="caution">
    <text evidence="2">The sequence shown here is derived from an EMBL/GenBank/DDBJ whole genome shotgun (WGS) entry which is preliminary data.</text>
</comment>
<dbReference type="Proteomes" id="UP001623660">
    <property type="component" value="Unassembled WGS sequence"/>
</dbReference>
<keyword evidence="1" id="KW-0175">Coiled coil</keyword>
<reference evidence="2 3" key="1">
    <citation type="submission" date="2024-11" db="EMBL/GenBank/DDBJ databases">
        <authorList>
            <person name="Heng Y.C."/>
            <person name="Lim A.C.H."/>
            <person name="Lee J.K.Y."/>
            <person name="Kittelmann S."/>
        </authorList>
    </citation>
    <scope>NUCLEOTIDE SEQUENCE [LARGE SCALE GENOMIC DNA]</scope>
    <source>
        <strain evidence="2 3">WILCCON 0269</strain>
    </source>
</reference>
<sequence>MTINLKKEIEHFKSDPESVYNTWFIHNKTRMKSFRSIRRGVLNVISSIKDGTFGNDFKGSPLEFVLSCITEQKQVFEGAAHPLYWKPKLRIPDIYENEKNKIIFGQFLESCLYATTSDKIVKEIINLDNYNIKGLGPAVANIIYFLHPTLMPPFNTAMLKGFNAIFNDKKKLGSWQQYLEMREVIIKTNEEYRSLLSKDLGTLSGFLFDVGVGKLATNESWEAALKFDKNKIEKALRKRHNEAEIELKEENEHLKVQILLTEIGKSLGYDVFIALNDHSKSLDGKSLQFMTIPKLPSLGIPNEVLKTVSLIDVTWISKENQEITCAFEIEKSTSIYSGILRLLDLASSLGNKKYDFFLVAPDFREKELLAQLKRPSFRNLDCVELKYILFSDLYENYNGICKFGDNYKILLKIAK</sequence>
<feature type="coiled-coil region" evidence="1">
    <location>
        <begin position="218"/>
        <end position="257"/>
    </location>
</feature>
<evidence type="ECO:0000256" key="1">
    <source>
        <dbReference type="SAM" id="Coils"/>
    </source>
</evidence>
<evidence type="ECO:0000313" key="2">
    <source>
        <dbReference type="EMBL" id="MFL0197523.1"/>
    </source>
</evidence>
<name>A0ABW8SPD5_9CLOT</name>
<evidence type="ECO:0000313" key="3">
    <source>
        <dbReference type="Proteomes" id="UP001623660"/>
    </source>
</evidence>
<accession>A0ABW8SPD5</accession>